<dbReference type="RefSeq" id="WP_203857219.1">
    <property type="nucleotide sequence ID" value="NZ_BAAAZQ010000007.1"/>
</dbReference>
<dbReference type="EMBL" id="BONX01000011">
    <property type="protein sequence ID" value="GIG95637.1"/>
    <property type="molecule type" value="Genomic_DNA"/>
</dbReference>
<comment type="caution">
    <text evidence="3">The sequence shown here is derived from an EMBL/GenBank/DDBJ whole genome shotgun (WGS) entry which is preliminary data.</text>
</comment>
<keyword evidence="2" id="KW-1133">Transmembrane helix</keyword>
<dbReference type="Proteomes" id="UP000621500">
    <property type="component" value="Unassembled WGS sequence"/>
</dbReference>
<accession>A0ABQ4ELL3</accession>
<feature type="transmembrane region" description="Helical" evidence="2">
    <location>
        <begin position="30"/>
        <end position="50"/>
    </location>
</feature>
<evidence type="ECO:0000256" key="2">
    <source>
        <dbReference type="SAM" id="Phobius"/>
    </source>
</evidence>
<gene>
    <name evidence="3" type="ORF">Pma05_22100</name>
</gene>
<sequence length="230" mass="25268">MAKAQEKVSFGQRLKQIGMVFSFTAKRDKWFVPLAVVAVLVPIALTVVAVLRWGWLWLPIGILLALLGLLIVLNLRSNRAMMNAAEGQPGAAASILESMRGDWRVTPAVSSTTQMDMVHLVVGKPGVILLGEGNPQRTRSLLGQEKRRLAKVIGTAPLYDYLIGQGDDELSIRKLRTTLLRLPPNLKGKDVNALDKRLKALSAARPQLPKGAIPKNMRPPKGAFRQMRGR</sequence>
<keyword evidence="2" id="KW-0472">Membrane</keyword>
<keyword evidence="2" id="KW-0812">Transmembrane</keyword>
<protein>
    <submittedName>
        <fullName evidence="3">Membrane protein</fullName>
    </submittedName>
</protein>
<keyword evidence="4" id="KW-1185">Reference proteome</keyword>
<reference evidence="3 4" key="1">
    <citation type="submission" date="2021-01" db="EMBL/GenBank/DDBJ databases">
        <title>Whole genome shotgun sequence of Plantactinospora mayteni NBRC 109088.</title>
        <authorList>
            <person name="Komaki H."/>
            <person name="Tamura T."/>
        </authorList>
    </citation>
    <scope>NUCLEOTIDE SEQUENCE [LARGE SCALE GENOMIC DNA]</scope>
    <source>
        <strain evidence="3 4">NBRC 109088</strain>
    </source>
</reference>
<feature type="region of interest" description="Disordered" evidence="1">
    <location>
        <begin position="209"/>
        <end position="230"/>
    </location>
</feature>
<evidence type="ECO:0000313" key="3">
    <source>
        <dbReference type="EMBL" id="GIG95637.1"/>
    </source>
</evidence>
<organism evidence="3 4">
    <name type="scientific">Plantactinospora mayteni</name>
    <dbReference type="NCBI Taxonomy" id="566021"/>
    <lineage>
        <taxon>Bacteria</taxon>
        <taxon>Bacillati</taxon>
        <taxon>Actinomycetota</taxon>
        <taxon>Actinomycetes</taxon>
        <taxon>Micromonosporales</taxon>
        <taxon>Micromonosporaceae</taxon>
        <taxon>Plantactinospora</taxon>
    </lineage>
</organism>
<evidence type="ECO:0000256" key="1">
    <source>
        <dbReference type="SAM" id="MobiDB-lite"/>
    </source>
</evidence>
<feature type="transmembrane region" description="Helical" evidence="2">
    <location>
        <begin position="56"/>
        <end position="75"/>
    </location>
</feature>
<dbReference type="InterPro" id="IPR025445">
    <property type="entry name" value="DUF4191"/>
</dbReference>
<proteinExistence type="predicted"/>
<name>A0ABQ4ELL3_9ACTN</name>
<evidence type="ECO:0000313" key="4">
    <source>
        <dbReference type="Proteomes" id="UP000621500"/>
    </source>
</evidence>
<dbReference type="Pfam" id="PF13829">
    <property type="entry name" value="DUF4191"/>
    <property type="match status" value="1"/>
</dbReference>